<accession>A0A8J6BD71</accession>
<gene>
    <name evidence="1" type="ORF">GDO78_019181</name>
</gene>
<evidence type="ECO:0000313" key="1">
    <source>
        <dbReference type="EMBL" id="KAG9460845.1"/>
    </source>
</evidence>
<reference evidence="1" key="1">
    <citation type="thesis" date="2020" institute="ProQuest LLC" country="789 East Eisenhower Parkway, Ann Arbor, MI, USA">
        <title>Comparative Genomics and Chromosome Evolution.</title>
        <authorList>
            <person name="Mudd A.B."/>
        </authorList>
    </citation>
    <scope>NUCLEOTIDE SEQUENCE</scope>
    <source>
        <strain evidence="1">HN-11 Male</strain>
        <tissue evidence="1">Kidney and liver</tissue>
    </source>
</reference>
<dbReference type="EMBL" id="WNTK01037005">
    <property type="protein sequence ID" value="KAG9460845.1"/>
    <property type="molecule type" value="Genomic_DNA"/>
</dbReference>
<proteinExistence type="predicted"/>
<protein>
    <submittedName>
        <fullName evidence="1">Uncharacterized protein</fullName>
    </submittedName>
</protein>
<comment type="caution">
    <text evidence="1">The sequence shown here is derived from an EMBL/GenBank/DDBJ whole genome shotgun (WGS) entry which is preliminary data.</text>
</comment>
<sequence length="68" mass="7662">MSMRVEEVMVGEAVEEALLEKEEEVEVEEVVNKWVKEAEETSEEVEGEESLFPSLCLSLALLALRPPL</sequence>
<dbReference type="Proteomes" id="UP000770717">
    <property type="component" value="Unassembled WGS sequence"/>
</dbReference>
<organism evidence="1 2">
    <name type="scientific">Eleutherodactylus coqui</name>
    <name type="common">Puerto Rican coqui</name>
    <dbReference type="NCBI Taxonomy" id="57060"/>
    <lineage>
        <taxon>Eukaryota</taxon>
        <taxon>Metazoa</taxon>
        <taxon>Chordata</taxon>
        <taxon>Craniata</taxon>
        <taxon>Vertebrata</taxon>
        <taxon>Euteleostomi</taxon>
        <taxon>Amphibia</taxon>
        <taxon>Batrachia</taxon>
        <taxon>Anura</taxon>
        <taxon>Neobatrachia</taxon>
        <taxon>Hyloidea</taxon>
        <taxon>Eleutherodactylidae</taxon>
        <taxon>Eleutherodactylinae</taxon>
        <taxon>Eleutherodactylus</taxon>
        <taxon>Eleutherodactylus</taxon>
    </lineage>
</organism>
<keyword evidence="2" id="KW-1185">Reference proteome</keyword>
<dbReference type="AlphaFoldDB" id="A0A8J6BD71"/>
<name>A0A8J6BD71_ELECQ</name>
<evidence type="ECO:0000313" key="2">
    <source>
        <dbReference type="Proteomes" id="UP000770717"/>
    </source>
</evidence>